<dbReference type="SMART" id="SM00822">
    <property type="entry name" value="PKS_KR"/>
    <property type="match status" value="1"/>
</dbReference>
<dbReference type="PANTHER" id="PTHR24321:SF8">
    <property type="entry name" value="ESTRADIOL 17-BETA-DEHYDROGENASE 8-RELATED"/>
    <property type="match status" value="1"/>
</dbReference>
<evidence type="ECO:0000256" key="1">
    <source>
        <dbReference type="ARBA" id="ARBA00006484"/>
    </source>
</evidence>
<reference evidence="5 6" key="1">
    <citation type="submission" date="2018-02" db="EMBL/GenBank/DDBJ databases">
        <title>8 Nocardia nova and 1 Nocardia cyriacigeorgica strain used for evolution to TMP-SMX.</title>
        <authorList>
            <person name="Mehta H."/>
            <person name="Weng J."/>
            <person name="Shamoo Y."/>
        </authorList>
    </citation>
    <scope>NUCLEOTIDE SEQUENCE [LARGE SCALE GENOMIC DNA]</scope>
    <source>
        <strain evidence="5 6">MDA3139</strain>
    </source>
</reference>
<sequence length="254" mass="26181">MAGTELTGRKVIITGGASGMGEGLVRAFPALGAEVVSLDLTADAGEKIAADAGAAFVACDVSRKESVDSAIAQAAALLGGLDVLIHAAGIAPGGAAEEIETGVWEKVMAVNATGTFLTNQAVFPYLKERGGRIIDFASAAGVQGYPNKAAYAASKGAVVAWVRSIAVEWGKYGITVNAIAPAIWTPMYDKTRAAMSPEQLREHDAMMAKSVPLGGRLGDIERDFVPVLAFLAGEGSRFITGQILPVDGGTLMMR</sequence>
<comment type="similarity">
    <text evidence="1">Belongs to the short-chain dehydrogenases/reductases (SDR) family.</text>
</comment>
<dbReference type="PROSITE" id="PS00061">
    <property type="entry name" value="ADH_SHORT"/>
    <property type="match status" value="1"/>
</dbReference>
<keyword evidence="3" id="KW-0520">NAD</keyword>
<dbReference type="InterPro" id="IPR057326">
    <property type="entry name" value="KR_dom"/>
</dbReference>
<evidence type="ECO:0000256" key="2">
    <source>
        <dbReference type="ARBA" id="ARBA00023002"/>
    </source>
</evidence>
<dbReference type="InterPro" id="IPR020904">
    <property type="entry name" value="Sc_DH/Rdtase_CS"/>
</dbReference>
<dbReference type="EMBL" id="PSZC01000010">
    <property type="protein sequence ID" value="PPJ37197.1"/>
    <property type="molecule type" value="Genomic_DNA"/>
</dbReference>
<proteinExistence type="inferred from homology"/>
<dbReference type="Proteomes" id="UP000239874">
    <property type="component" value="Unassembled WGS sequence"/>
</dbReference>
<evidence type="ECO:0000256" key="3">
    <source>
        <dbReference type="ARBA" id="ARBA00023027"/>
    </source>
</evidence>
<dbReference type="AlphaFoldDB" id="A0A2S6APJ3"/>
<dbReference type="PANTHER" id="PTHR24321">
    <property type="entry name" value="DEHYDROGENASES, SHORT CHAIN"/>
    <property type="match status" value="1"/>
</dbReference>
<comment type="caution">
    <text evidence="5">The sequence shown here is derived from an EMBL/GenBank/DDBJ whole genome shotgun (WGS) entry which is preliminary data.</text>
</comment>
<dbReference type="GO" id="GO:0016491">
    <property type="term" value="F:oxidoreductase activity"/>
    <property type="evidence" value="ECO:0007669"/>
    <property type="project" value="UniProtKB-KW"/>
</dbReference>
<keyword evidence="2" id="KW-0560">Oxidoreductase</keyword>
<evidence type="ECO:0000259" key="4">
    <source>
        <dbReference type="SMART" id="SM00822"/>
    </source>
</evidence>
<evidence type="ECO:0000313" key="5">
    <source>
        <dbReference type="EMBL" id="PPJ37197.1"/>
    </source>
</evidence>
<accession>A0A2S6APJ3</accession>
<protein>
    <submittedName>
        <fullName evidence="5">Short-chain dehydrogenase</fullName>
    </submittedName>
</protein>
<dbReference type="PRINTS" id="PR00081">
    <property type="entry name" value="GDHRDH"/>
</dbReference>
<evidence type="ECO:0000313" key="6">
    <source>
        <dbReference type="Proteomes" id="UP000239874"/>
    </source>
</evidence>
<feature type="domain" description="Ketoreductase" evidence="4">
    <location>
        <begin position="9"/>
        <end position="182"/>
    </location>
</feature>
<name>A0A2S6APJ3_9NOCA</name>
<dbReference type="Gene3D" id="3.40.50.720">
    <property type="entry name" value="NAD(P)-binding Rossmann-like Domain"/>
    <property type="match status" value="1"/>
</dbReference>
<dbReference type="CDD" id="cd05233">
    <property type="entry name" value="SDR_c"/>
    <property type="match status" value="1"/>
</dbReference>
<dbReference type="FunFam" id="3.40.50.720:FF:000084">
    <property type="entry name" value="Short-chain dehydrogenase reductase"/>
    <property type="match status" value="1"/>
</dbReference>
<organism evidence="5 6">
    <name type="scientific">Nocardia nova</name>
    <dbReference type="NCBI Taxonomy" id="37330"/>
    <lineage>
        <taxon>Bacteria</taxon>
        <taxon>Bacillati</taxon>
        <taxon>Actinomycetota</taxon>
        <taxon>Actinomycetes</taxon>
        <taxon>Mycobacteriales</taxon>
        <taxon>Nocardiaceae</taxon>
        <taxon>Nocardia</taxon>
    </lineage>
</organism>
<dbReference type="OrthoDB" id="286404at2"/>
<dbReference type="SUPFAM" id="SSF51735">
    <property type="entry name" value="NAD(P)-binding Rossmann-fold domains"/>
    <property type="match status" value="1"/>
</dbReference>
<dbReference type="InterPro" id="IPR002347">
    <property type="entry name" value="SDR_fam"/>
</dbReference>
<gene>
    <name evidence="5" type="ORF">C5E45_16225</name>
</gene>
<dbReference type="RefSeq" id="WP_104376386.1">
    <property type="nucleotide sequence ID" value="NZ_PSZC01000010.1"/>
</dbReference>
<dbReference type="InterPro" id="IPR036291">
    <property type="entry name" value="NAD(P)-bd_dom_sf"/>
</dbReference>
<dbReference type="PRINTS" id="PR00080">
    <property type="entry name" value="SDRFAMILY"/>
</dbReference>
<dbReference type="Pfam" id="PF13561">
    <property type="entry name" value="adh_short_C2"/>
    <property type="match status" value="1"/>
</dbReference>